<feature type="transmembrane region" description="Helical" evidence="15">
    <location>
        <begin position="103"/>
        <end position="121"/>
    </location>
</feature>
<keyword evidence="7" id="KW-0851">Voltage-gated channel</keyword>
<evidence type="ECO:0000259" key="17">
    <source>
        <dbReference type="Pfam" id="PF03520"/>
    </source>
</evidence>
<dbReference type="Gene3D" id="1.10.287.70">
    <property type="match status" value="1"/>
</dbReference>
<keyword evidence="2" id="KW-0813">Transport</keyword>
<evidence type="ECO:0000256" key="12">
    <source>
        <dbReference type="ARBA" id="ARBA00023303"/>
    </source>
</evidence>
<reference evidence="18" key="1">
    <citation type="submission" date="2025-08" db="UniProtKB">
        <authorList>
            <consortium name="Ensembl"/>
        </authorList>
    </citation>
    <scope>IDENTIFICATION</scope>
</reference>
<feature type="compositionally biased region" description="Polar residues" evidence="14">
    <location>
        <begin position="727"/>
        <end position="739"/>
    </location>
</feature>
<dbReference type="Bgee" id="ENSMNEG00000040005">
    <property type="expression patterns" value="Expressed in temporal lobe and 5 other cell types or tissues"/>
</dbReference>
<comment type="catalytic activity">
    <reaction evidence="13">
        <text>K(+)(in) = K(+)(out)</text>
        <dbReference type="Rhea" id="RHEA:29463"/>
        <dbReference type="ChEBI" id="CHEBI:29103"/>
    </reaction>
</comment>
<keyword evidence="12" id="KW-0407">Ion channel</keyword>
<dbReference type="Pfam" id="PF03520">
    <property type="entry name" value="KCNQ_channel"/>
    <property type="match status" value="1"/>
</dbReference>
<dbReference type="FunFam" id="1.10.287.70:FF:000016">
    <property type="entry name" value="Putative potassium voltage-gated channel subfamily KQT member 2"/>
    <property type="match status" value="1"/>
</dbReference>
<dbReference type="Ensembl" id="ENSMNET00000058188.1">
    <property type="protein sequence ID" value="ENSMNEP00000033741.1"/>
    <property type="gene ID" value="ENSMNEG00000040005.1"/>
</dbReference>
<evidence type="ECO:0000313" key="18">
    <source>
        <dbReference type="Ensembl" id="ENSMNEP00000033741.1"/>
    </source>
</evidence>
<dbReference type="GO" id="GO:0008076">
    <property type="term" value="C:voltage-gated potassium channel complex"/>
    <property type="evidence" value="ECO:0007669"/>
    <property type="project" value="TreeGrafter"/>
</dbReference>
<keyword evidence="10" id="KW-0406">Ion transport</keyword>
<dbReference type="GeneTree" id="ENSGT00940000155933"/>
<gene>
    <name evidence="18" type="primary">KCNQ5</name>
</gene>
<dbReference type="InterPro" id="IPR003937">
    <property type="entry name" value="K_chnl_volt-dep_KCNQ"/>
</dbReference>
<feature type="transmembrane region" description="Helical" evidence="15">
    <location>
        <begin position="36"/>
        <end position="53"/>
    </location>
</feature>
<evidence type="ECO:0000256" key="4">
    <source>
        <dbReference type="ARBA" id="ARBA00022538"/>
    </source>
</evidence>
<keyword evidence="3" id="KW-1003">Cell membrane</keyword>
<evidence type="ECO:0000256" key="11">
    <source>
        <dbReference type="ARBA" id="ARBA00023136"/>
    </source>
</evidence>
<accession>A0A2K6DCV1</accession>
<keyword evidence="11 15" id="KW-0472">Membrane</keyword>
<feature type="region of interest" description="Disordered" evidence="14">
    <location>
        <begin position="250"/>
        <end position="290"/>
    </location>
</feature>
<dbReference type="GO" id="GO:0005249">
    <property type="term" value="F:voltage-gated potassium channel activity"/>
    <property type="evidence" value="ECO:0007669"/>
    <property type="project" value="InterPro"/>
</dbReference>
<evidence type="ECO:0000256" key="3">
    <source>
        <dbReference type="ARBA" id="ARBA00022475"/>
    </source>
</evidence>
<proteinExistence type="predicted"/>
<dbReference type="PANTHER" id="PTHR47735:SF8">
    <property type="entry name" value="POTASSIUM VOLTAGE-GATED CHANNEL SUBFAMILY KQT MEMBER 5"/>
    <property type="match status" value="1"/>
</dbReference>
<keyword evidence="19" id="KW-1185">Reference proteome</keyword>
<dbReference type="AlphaFoldDB" id="A0A2K6DCV1"/>
<protein>
    <submittedName>
        <fullName evidence="18">Potassium voltage-gated channel subfamily Q member 5</fullName>
    </submittedName>
</protein>
<keyword evidence="6" id="KW-0631">Potassium channel</keyword>
<evidence type="ECO:0000256" key="8">
    <source>
        <dbReference type="ARBA" id="ARBA00022958"/>
    </source>
</evidence>
<evidence type="ECO:0000256" key="9">
    <source>
        <dbReference type="ARBA" id="ARBA00022989"/>
    </source>
</evidence>
<keyword evidence="5 15" id="KW-0812">Transmembrane</keyword>
<dbReference type="InterPro" id="IPR005821">
    <property type="entry name" value="Ion_trans_dom"/>
</dbReference>
<organism evidence="18 19">
    <name type="scientific">Macaca nemestrina</name>
    <name type="common">Pig-tailed macaque</name>
    <dbReference type="NCBI Taxonomy" id="9545"/>
    <lineage>
        <taxon>Eukaryota</taxon>
        <taxon>Metazoa</taxon>
        <taxon>Chordata</taxon>
        <taxon>Craniata</taxon>
        <taxon>Vertebrata</taxon>
        <taxon>Euteleostomi</taxon>
        <taxon>Mammalia</taxon>
        <taxon>Eutheria</taxon>
        <taxon>Euarchontoglires</taxon>
        <taxon>Primates</taxon>
        <taxon>Haplorrhini</taxon>
        <taxon>Catarrhini</taxon>
        <taxon>Cercopithecidae</taxon>
        <taxon>Cercopithecinae</taxon>
        <taxon>Macaca</taxon>
    </lineage>
</organism>
<feature type="compositionally biased region" description="Polar residues" evidence="14">
    <location>
        <begin position="256"/>
        <end position="265"/>
    </location>
</feature>
<evidence type="ECO:0000256" key="15">
    <source>
        <dbReference type="SAM" id="Phobius"/>
    </source>
</evidence>
<comment type="subcellular location">
    <subcellularLocation>
        <location evidence="1">Cell membrane</location>
        <topology evidence="1">Multi-pass membrane protein</topology>
    </subcellularLocation>
</comment>
<dbReference type="SUPFAM" id="SSF81324">
    <property type="entry name" value="Voltage-gated potassium channels"/>
    <property type="match status" value="1"/>
</dbReference>
<evidence type="ECO:0000256" key="5">
    <source>
        <dbReference type="ARBA" id="ARBA00022692"/>
    </source>
</evidence>
<keyword evidence="8" id="KW-0630">Potassium</keyword>
<evidence type="ECO:0000256" key="1">
    <source>
        <dbReference type="ARBA" id="ARBA00004651"/>
    </source>
</evidence>
<evidence type="ECO:0000256" key="7">
    <source>
        <dbReference type="ARBA" id="ARBA00022882"/>
    </source>
</evidence>
<evidence type="ECO:0000256" key="14">
    <source>
        <dbReference type="SAM" id="MobiDB-lite"/>
    </source>
</evidence>
<dbReference type="Pfam" id="PF00520">
    <property type="entry name" value="Ion_trans"/>
    <property type="match status" value="1"/>
</dbReference>
<feature type="transmembrane region" description="Helical" evidence="15">
    <location>
        <begin position="160"/>
        <end position="186"/>
    </location>
</feature>
<evidence type="ECO:0000256" key="2">
    <source>
        <dbReference type="ARBA" id="ARBA00022448"/>
    </source>
</evidence>
<feature type="domain" description="Potassium channel voltage dependent KCNQ C-terminal" evidence="17">
    <location>
        <begin position="272"/>
        <end position="459"/>
    </location>
</feature>
<dbReference type="Gene3D" id="6.10.140.1910">
    <property type="match status" value="2"/>
</dbReference>
<evidence type="ECO:0000313" key="19">
    <source>
        <dbReference type="Proteomes" id="UP000233120"/>
    </source>
</evidence>
<keyword evidence="4" id="KW-0633">Potassium transport</keyword>
<evidence type="ECO:0000259" key="16">
    <source>
        <dbReference type="Pfam" id="PF00520"/>
    </source>
</evidence>
<feature type="compositionally biased region" description="Low complexity" evidence="14">
    <location>
        <begin position="713"/>
        <end position="724"/>
    </location>
</feature>
<dbReference type="PRINTS" id="PR01459">
    <property type="entry name" value="KCNQCHANNEL"/>
</dbReference>
<evidence type="ECO:0000256" key="10">
    <source>
        <dbReference type="ARBA" id="ARBA00023065"/>
    </source>
</evidence>
<sequence length="757" mass="83720">MIVVFGLEFIIRIWSAGCCCRYRGWQGRLRFARKPFCVIDTIVLIASIAVVSAKTQGNIFATSALRSLRFLQILRMVRMDRRGGTWKLLGSVVYAHSKELITAWYIGFLVLIFSSFLVYLVEKDANKEFSTYADALWWGTITLTTIGYGDKTPLTWLGRLLSAGFALLGISFFALPAGILGSGFALKVQEQHRQKHFEKRRNPAANLIQCVWRSYAADEKSVSIATWKPHLKALHTCSPTNQKLSFKERVRMASPRGQSIKSRQASVGDRRSPSTDITAEGSPTKVQKSWSFNDRTRFRPSLRLKSSQPKPVIDADTALGTDDVYDEKGCQCDVSVEDLTPPLKTVIRAIRIMKFHVAKRKFKETLRPYDVKDVIEQYSAGHLDMLCRIKSLQTRVDQILGKGQITSDKKSREKITAEHETTDDLSMLGRVVKVEKQVQSIESKLDCLLDIYQQVLRKGSASALALASFQIPPFECEQTSDYQSPVDSKDLSGSTQNSGCLSRSTSANISRGLQFILTPNEFSAQTFYALSPTMHSQATQVPMSQSDGSAVAATNTVANQINTAPKPAAPTTLQIPPPLPAIKHLPRPETLHPNPAGLQESISDVTTCLVASKENVQVAQSNLAKDRSMRKSFDMGGETLLSVCPMVPKDLGKSLSVQNLIRSTEELNIQLSGSESSGSRGSQDFYPKWRESKLFITDEEVGPEETETDTFDAAPQPAREAAFASDSLRTGRSRSSQSICKAGESTDALSLPHVKLK</sequence>
<dbReference type="PRINTS" id="PR00169">
    <property type="entry name" value="KCHANNEL"/>
</dbReference>
<feature type="compositionally biased region" description="Acidic residues" evidence="14">
    <location>
        <begin position="700"/>
        <end position="710"/>
    </location>
</feature>
<reference evidence="18" key="2">
    <citation type="submission" date="2025-09" db="UniProtKB">
        <authorList>
            <consortium name="Ensembl"/>
        </authorList>
    </citation>
    <scope>IDENTIFICATION</scope>
</reference>
<evidence type="ECO:0000256" key="6">
    <source>
        <dbReference type="ARBA" id="ARBA00022826"/>
    </source>
</evidence>
<keyword evidence="9 15" id="KW-1133">Transmembrane helix</keyword>
<feature type="region of interest" description="Disordered" evidence="14">
    <location>
        <begin position="479"/>
        <end position="503"/>
    </location>
</feature>
<dbReference type="PANTHER" id="PTHR47735">
    <property type="entry name" value="POTASSIUM VOLTAGE-GATED CHANNEL SUBFAMILY KQT MEMBER 4"/>
    <property type="match status" value="1"/>
</dbReference>
<dbReference type="Proteomes" id="UP000233120">
    <property type="component" value="Unassembled WGS sequence"/>
</dbReference>
<feature type="region of interest" description="Disordered" evidence="14">
    <location>
        <begin position="700"/>
        <end position="744"/>
    </location>
</feature>
<name>A0A2K6DCV1_MACNE</name>
<feature type="domain" description="Ion transport" evidence="16">
    <location>
        <begin position="2"/>
        <end position="190"/>
    </location>
</feature>
<evidence type="ECO:0000256" key="13">
    <source>
        <dbReference type="ARBA" id="ARBA00034430"/>
    </source>
</evidence>
<dbReference type="InterPro" id="IPR013821">
    <property type="entry name" value="K_chnl_volt-dep_KCNQ_C"/>
</dbReference>